<sequence>MKTVHVLHSNLKIVGNELAFLFPLRFNRKRLQRDYNVNLKFFTDINSALYDCDTLITSSWVAGREKKWWANGQRKLLFQFLEEAKERSGALIWADISDSTGTTHFEVLPYVDRYLKGQLLKKRSDYRKKHYASRIFCDYYHQLYDIEDTDPGPPHLNHFPEEKELKKLYVGWNTGMANYGQREVYWGIASHFYPYLRLPVFYHHRWHSPSAQRSIPLSCRIGAKYSRKTAAAPRLRIMEILKGMIPTNKIPRKEYFAEMQQSRLCISPFGLGEISLRDFEVMIAGAAILKQNSDHMETWPNFFVDKITYIGFSWDLSDFYEKTCWAHENPNEVLRIAESSQSLYRKLTCTKEGHHNFCKRFIHLCVNL</sequence>
<comment type="caution">
    <text evidence="1">The sequence shown here is derived from an EMBL/GenBank/DDBJ whole genome shotgun (WGS) entry which is preliminary data.</text>
</comment>
<dbReference type="Proteomes" id="UP000218113">
    <property type="component" value="Unassembled WGS sequence"/>
</dbReference>
<dbReference type="EMBL" id="NVSR01000015">
    <property type="protein sequence ID" value="PCI29370.1"/>
    <property type="molecule type" value="Genomic_DNA"/>
</dbReference>
<gene>
    <name evidence="1" type="ORF">COB67_04245</name>
</gene>
<protein>
    <recommendedName>
        <fullName evidence="3">Glycosyltransferase family 1 protein</fullName>
    </recommendedName>
</protein>
<accession>A0A2A4T6V0</accession>
<proteinExistence type="predicted"/>
<organism evidence="1 2">
    <name type="scientific">SAR324 cluster bacterium</name>
    <dbReference type="NCBI Taxonomy" id="2024889"/>
    <lineage>
        <taxon>Bacteria</taxon>
        <taxon>Deltaproteobacteria</taxon>
        <taxon>SAR324 cluster</taxon>
    </lineage>
</organism>
<reference evidence="2" key="1">
    <citation type="submission" date="2017-08" db="EMBL/GenBank/DDBJ databases">
        <title>A dynamic microbial community with high functional redundancy inhabits the cold, oxic subseafloor aquifer.</title>
        <authorList>
            <person name="Tully B.J."/>
            <person name="Wheat C.G."/>
            <person name="Glazer B.T."/>
            <person name="Huber J.A."/>
        </authorList>
    </citation>
    <scope>NUCLEOTIDE SEQUENCE [LARGE SCALE GENOMIC DNA]</scope>
</reference>
<dbReference type="AlphaFoldDB" id="A0A2A4T6V0"/>
<evidence type="ECO:0008006" key="3">
    <source>
        <dbReference type="Google" id="ProtNLM"/>
    </source>
</evidence>
<name>A0A2A4T6V0_9DELT</name>
<evidence type="ECO:0000313" key="1">
    <source>
        <dbReference type="EMBL" id="PCI29370.1"/>
    </source>
</evidence>
<evidence type="ECO:0000313" key="2">
    <source>
        <dbReference type="Proteomes" id="UP000218113"/>
    </source>
</evidence>